<comment type="similarity">
    <text evidence="2">Belongs to the ABC-4 integral membrane protein family. LolC/E subfamily.</text>
</comment>
<keyword evidence="12" id="KW-1185">Reference proteome</keyword>
<dbReference type="PANTHER" id="PTHR30489:SF0">
    <property type="entry name" value="LIPOPROTEIN-RELEASING SYSTEM TRANSMEMBRANE PROTEIN LOLE"/>
    <property type="match status" value="1"/>
</dbReference>
<accession>A0A6I2GG17</accession>
<evidence type="ECO:0000259" key="8">
    <source>
        <dbReference type="Pfam" id="PF02687"/>
    </source>
</evidence>
<keyword evidence="6 7" id="KW-0472">Membrane</keyword>
<evidence type="ECO:0000256" key="2">
    <source>
        <dbReference type="ARBA" id="ARBA00005236"/>
    </source>
</evidence>
<comment type="caution">
    <text evidence="11">The sequence shown here is derived from an EMBL/GenBank/DDBJ whole genome shotgun (WGS) entry which is preliminary data.</text>
</comment>
<evidence type="ECO:0000256" key="1">
    <source>
        <dbReference type="ARBA" id="ARBA00004651"/>
    </source>
</evidence>
<dbReference type="InterPro" id="IPR003838">
    <property type="entry name" value="ABC3_permease_C"/>
</dbReference>
<keyword evidence="5 7" id="KW-1133">Transmembrane helix</keyword>
<dbReference type="Pfam" id="PF02687">
    <property type="entry name" value="FtsX"/>
    <property type="match status" value="1"/>
</dbReference>
<evidence type="ECO:0000256" key="6">
    <source>
        <dbReference type="ARBA" id="ARBA00023136"/>
    </source>
</evidence>
<feature type="transmembrane region" description="Helical" evidence="7">
    <location>
        <begin position="350"/>
        <end position="371"/>
    </location>
</feature>
<name>A0A6I2GG17_9LACT</name>
<evidence type="ECO:0000259" key="9">
    <source>
        <dbReference type="Pfam" id="PF12704"/>
    </source>
</evidence>
<dbReference type="Pfam" id="PF12704">
    <property type="entry name" value="MacB_PCD"/>
    <property type="match status" value="1"/>
</dbReference>
<dbReference type="GO" id="GO:0098797">
    <property type="term" value="C:plasma membrane protein complex"/>
    <property type="evidence" value="ECO:0007669"/>
    <property type="project" value="TreeGrafter"/>
</dbReference>
<evidence type="ECO:0000256" key="4">
    <source>
        <dbReference type="ARBA" id="ARBA00022692"/>
    </source>
</evidence>
<dbReference type="Proteomes" id="UP000430975">
    <property type="component" value="Unassembled WGS sequence"/>
</dbReference>
<evidence type="ECO:0000313" key="11">
    <source>
        <dbReference type="EMBL" id="MRI84441.1"/>
    </source>
</evidence>
<proteinExistence type="inferred from homology"/>
<feature type="domain" description="MacB-like periplasmic core" evidence="9">
    <location>
        <begin position="19"/>
        <end position="226"/>
    </location>
</feature>
<evidence type="ECO:0000256" key="5">
    <source>
        <dbReference type="ARBA" id="ARBA00022989"/>
    </source>
</evidence>
<keyword evidence="4 7" id="KW-0812">Transmembrane</keyword>
<evidence type="ECO:0000313" key="10">
    <source>
        <dbReference type="EMBL" id="MRI82573.1"/>
    </source>
</evidence>
<comment type="subcellular location">
    <subcellularLocation>
        <location evidence="1">Cell membrane</location>
        <topology evidence="1">Multi-pass membrane protein</topology>
    </subcellularLocation>
</comment>
<feature type="transmembrane region" description="Helical" evidence="7">
    <location>
        <begin position="258"/>
        <end position="282"/>
    </location>
</feature>
<evidence type="ECO:0000313" key="12">
    <source>
        <dbReference type="Proteomes" id="UP000430975"/>
    </source>
</evidence>
<dbReference type="PANTHER" id="PTHR30489">
    <property type="entry name" value="LIPOPROTEIN-RELEASING SYSTEM TRANSMEMBRANE PROTEIN LOLE"/>
    <property type="match status" value="1"/>
</dbReference>
<evidence type="ECO:0000256" key="3">
    <source>
        <dbReference type="ARBA" id="ARBA00022475"/>
    </source>
</evidence>
<evidence type="ECO:0000256" key="7">
    <source>
        <dbReference type="SAM" id="Phobius"/>
    </source>
</evidence>
<dbReference type="InterPro" id="IPR025857">
    <property type="entry name" value="MacB_PCD"/>
</dbReference>
<dbReference type="Proteomes" id="UP000469870">
    <property type="component" value="Unassembled WGS sequence"/>
</dbReference>
<feature type="transmembrane region" description="Helical" evidence="7">
    <location>
        <begin position="303"/>
        <end position="330"/>
    </location>
</feature>
<keyword evidence="3" id="KW-1003">Cell membrane</keyword>
<dbReference type="EMBL" id="WJQS01000001">
    <property type="protein sequence ID" value="MRI84441.1"/>
    <property type="molecule type" value="Genomic_DNA"/>
</dbReference>
<dbReference type="RefSeq" id="WP_153862645.1">
    <property type="nucleotide sequence ID" value="NZ_WJQR01000014.1"/>
</dbReference>
<feature type="transmembrane region" description="Helical" evidence="7">
    <location>
        <begin position="20"/>
        <end position="40"/>
    </location>
</feature>
<dbReference type="EMBL" id="WJQR01000014">
    <property type="protein sequence ID" value="MRI82573.1"/>
    <property type="molecule type" value="Genomic_DNA"/>
</dbReference>
<dbReference type="AlphaFoldDB" id="A0A6I2GG17"/>
<dbReference type="GO" id="GO:0044874">
    <property type="term" value="P:lipoprotein localization to outer membrane"/>
    <property type="evidence" value="ECO:0007669"/>
    <property type="project" value="TreeGrafter"/>
</dbReference>
<feature type="domain" description="ABC3 transporter permease C-terminal" evidence="8">
    <location>
        <begin position="260"/>
        <end position="379"/>
    </location>
</feature>
<dbReference type="InterPro" id="IPR051447">
    <property type="entry name" value="Lipoprotein-release_system"/>
</dbReference>
<gene>
    <name evidence="11" type="ORF">GIY09_00805</name>
    <name evidence="10" type="ORF">GIY11_11190</name>
</gene>
<protein>
    <submittedName>
        <fullName evidence="11">FtsX-like permease family protein</fullName>
    </submittedName>
</protein>
<sequence length="386" mass="41126">MKLAFSIGMRFLKKSKVQTALIVIGIVIGVAVQVFVGSLIEGLQQSLVDGTIGSSPHITIVNSQDNEPFADNEALYEDLKEDERLTAVAKSFSKNGLVSLDEDNTKAVLLRSFEMSDADAIYSFEENLVEGVLPTETNEVIIGTNFSEANELTVGDTVNFIASTDKAEDLTVVGIFDLGVASLNESWVVSELATGQALFEEADRLTSIETQLDDVFAADTIAAEVNTQIEDANLVTTNWKEANESLLSGLTGQSISSYMIQVFVLVAVLLGIASVLAISAVQKSKQLGILKAMGIKDKTAGQIFLFQGFVLGTVGAVIGAGLGLGLMYGFSYFVKNADGSSLVPFYFDTQFVILSSVIAIVASTIAAFIPAKNSSRLNPMEVIQNG</sequence>
<reference evidence="12 13" key="1">
    <citation type="submission" date="2019-11" db="EMBL/GenBank/DDBJ databases">
        <title>Characterisation of Fundicoccus ignavus gen. nov. sp. nov., a novel genus of the family Aerococcaceae isolated from bulk tank milk.</title>
        <authorList>
            <person name="Siebert A."/>
            <person name="Huptas C."/>
            <person name="Wenning M."/>
            <person name="Scherer S."/>
            <person name="Doll E.V."/>
        </authorList>
    </citation>
    <scope>NUCLEOTIDE SEQUENCE [LARGE SCALE GENOMIC DNA]</scope>
    <source>
        <strain evidence="10 13">DSM 109653</strain>
        <strain evidence="11 12">WS4759</strain>
    </source>
</reference>
<evidence type="ECO:0000313" key="13">
    <source>
        <dbReference type="Proteomes" id="UP000469870"/>
    </source>
</evidence>
<organism evidence="11 12">
    <name type="scientific">Fundicoccus ignavus</name>
    <dbReference type="NCBI Taxonomy" id="2664442"/>
    <lineage>
        <taxon>Bacteria</taxon>
        <taxon>Bacillati</taxon>
        <taxon>Bacillota</taxon>
        <taxon>Bacilli</taxon>
        <taxon>Lactobacillales</taxon>
        <taxon>Aerococcaceae</taxon>
        <taxon>Fundicoccus</taxon>
    </lineage>
</organism>